<keyword evidence="1" id="KW-0808">Transferase</keyword>
<dbReference type="HOGENOM" id="CLU_2880199_0_0_9"/>
<dbReference type="AlphaFoldDB" id="F9VF75"/>
<organism evidence="1 2">
    <name type="scientific">Lactococcus garvieae (strain Lg2)</name>
    <name type="common">Enterococcus seriolicida</name>
    <dbReference type="NCBI Taxonomy" id="420890"/>
    <lineage>
        <taxon>Bacteria</taxon>
        <taxon>Bacillati</taxon>
        <taxon>Bacillota</taxon>
        <taxon>Bacilli</taxon>
        <taxon>Lactobacillales</taxon>
        <taxon>Streptococcaceae</taxon>
        <taxon>Lactococcus</taxon>
    </lineage>
</organism>
<name>F9VF75_LACGL</name>
<dbReference type="PATRIC" id="fig|420890.5.peg.1492"/>
<dbReference type="GO" id="GO:0016740">
    <property type="term" value="F:transferase activity"/>
    <property type="evidence" value="ECO:0007669"/>
    <property type="project" value="UniProtKB-KW"/>
</dbReference>
<reference evidence="1 2" key="1">
    <citation type="journal article" date="2011" name="PLoS ONE">
        <title>Complete genome sequence and comparative analysis of the fish pathogen Lactococcus garvieae.</title>
        <authorList>
            <person name="Morita H."/>
            <person name="Toh H."/>
            <person name="Oshima K."/>
            <person name="Yoshizaki M."/>
            <person name="Kawanishi M."/>
            <person name="Nakaya K."/>
            <person name="Suzuki T."/>
            <person name="Miyauchi E."/>
            <person name="Ishii Y."/>
            <person name="Tanabe S."/>
            <person name="Murakami M."/>
            <person name="Hattori M."/>
        </authorList>
    </citation>
    <scope>NUCLEOTIDE SEQUENCE [LARGE SCALE GENOMIC DNA]</scope>
    <source>
        <strain evidence="1 2">Lg2</strain>
    </source>
</reference>
<evidence type="ECO:0000313" key="1">
    <source>
        <dbReference type="EMBL" id="BAK60976.1"/>
    </source>
</evidence>
<evidence type="ECO:0000313" key="2">
    <source>
        <dbReference type="Proteomes" id="UP000008520"/>
    </source>
</evidence>
<gene>
    <name evidence="1" type="ordered locus">LCGL_1516</name>
</gene>
<dbReference type="KEGG" id="lgv:LCGL_1516"/>
<dbReference type="STRING" id="420890.LCGL_1516"/>
<keyword evidence="2" id="KW-1185">Reference proteome</keyword>
<dbReference type="EMBL" id="AP009333">
    <property type="protein sequence ID" value="BAK60976.1"/>
    <property type="molecule type" value="Genomic_DNA"/>
</dbReference>
<protein>
    <submittedName>
        <fullName evidence="1">Truncated acetyltransferase</fullName>
    </submittedName>
</protein>
<dbReference type="Proteomes" id="UP000008520">
    <property type="component" value="Chromosome"/>
</dbReference>
<sequence length="63" mass="7314">MEVFLFIKFKVICYTMAMKLIAYNDTYKQAVIDLILSIQKEEFGVAIDLADQPDLQDIHAHYS</sequence>
<accession>F9VF75</accession>
<proteinExistence type="predicted"/>